<keyword evidence="6" id="KW-1185">Reference proteome</keyword>
<dbReference type="EMBL" id="VMBF01000005">
    <property type="protein sequence ID" value="TSJ75918.1"/>
    <property type="molecule type" value="Genomic_DNA"/>
</dbReference>
<dbReference type="PANTHER" id="PTHR19328">
    <property type="entry name" value="HEDGEHOG-INTERACTING PROTEIN"/>
    <property type="match status" value="1"/>
</dbReference>
<comment type="caution">
    <text evidence="4">The sequence shown here is derived from an EMBL/GenBank/DDBJ whole genome shotgun (WGS) entry which is preliminary data.</text>
</comment>
<evidence type="ECO:0000313" key="4">
    <source>
        <dbReference type="EMBL" id="KAA5824753.1"/>
    </source>
</evidence>
<evidence type="ECO:0000256" key="1">
    <source>
        <dbReference type="ARBA" id="ARBA00022729"/>
    </source>
</evidence>
<dbReference type="OrthoDB" id="9770043at2"/>
<evidence type="ECO:0000259" key="2">
    <source>
        <dbReference type="Pfam" id="PF07995"/>
    </source>
</evidence>
<dbReference type="Proteomes" id="UP000315145">
    <property type="component" value="Unassembled WGS sequence"/>
</dbReference>
<reference evidence="5 6" key="2">
    <citation type="submission" date="2019-07" db="EMBL/GenBank/DDBJ databases">
        <title>Algibacter marinivivus sp. nov., isolated from the surface of a marine red alga.</title>
        <authorList>
            <person name="Zhong X."/>
            <person name="Xu W."/>
            <person name="Zhang Y."/>
            <person name="Zhang Q."/>
            <person name="Du Z."/>
        </authorList>
    </citation>
    <scope>NUCLEOTIDE SEQUENCE [LARGE SCALE GENOMIC DNA]</scope>
    <source>
        <strain evidence="5 6">RU-4-M-4</strain>
    </source>
</reference>
<dbReference type="Gene3D" id="2.120.10.30">
    <property type="entry name" value="TolB, C-terminal domain"/>
    <property type="match status" value="1"/>
</dbReference>
<evidence type="ECO:0000259" key="3">
    <source>
        <dbReference type="Pfam" id="PF18962"/>
    </source>
</evidence>
<gene>
    <name evidence="4" type="ORF">F2B50_08700</name>
    <name evidence="5" type="ORF">FPF71_08700</name>
</gene>
<sequence length="472" mass="51504">MKPLTLLIICCFYSTILLSQSVNLISFASGFSQPVEIAITNTANDSRLFIVEKSGVIKIINADGSVKPTLFLDITSRVGAGGERGFLGLAFAPDYASTGRFYVNYTDNTSTGKPNTIIARYTVSTNPDIANTNGTTLLSYQQPFGNHNGGKIAFGQDGFLYIAVGDGGSSGDPADRAQNTSSLFGKLLRIDVSGNLYSIPSTNPYAESANEPTDPRPEIYAMGLRNPWKFSFDKNNGDLWIADVGQYLIEEINKVNGSGTPGDNYGWRCFEGSNPFNDQGNCPTGGINSTIKPVAEYNHSGGKCSITGGYIYRGSTFSSFTGKYFFADYCSGEIGLLTNTEGNWSMNLQTPTNKHNWTTFGEDINGELYIAGGSTVYKIQDPSLGTTKVKTTDYFKIFPNPSEDYIKIDLTNNYNQVNTITILNINGQNIKTITKPNQKLITQSTKNYAKGLYFIEITTKDHSKAIKKLIIN</sequence>
<dbReference type="Pfam" id="PF18962">
    <property type="entry name" value="Por_Secre_tail"/>
    <property type="match status" value="1"/>
</dbReference>
<dbReference type="SUPFAM" id="SSF50952">
    <property type="entry name" value="Soluble quinoprotein glucose dehydrogenase"/>
    <property type="match status" value="1"/>
</dbReference>
<dbReference type="InterPro" id="IPR026444">
    <property type="entry name" value="Secre_tail"/>
</dbReference>
<protein>
    <submittedName>
        <fullName evidence="4">T9SS type A sorting domain-containing protein</fullName>
    </submittedName>
</protein>
<proteinExistence type="predicted"/>
<dbReference type="AlphaFoldDB" id="A0A5M7B5A8"/>
<reference evidence="4" key="3">
    <citation type="submission" date="2019-09" db="EMBL/GenBank/DDBJ databases">
        <authorList>
            <person name="Zhang D.-C."/>
        </authorList>
    </citation>
    <scope>NUCLEOTIDE SEQUENCE</scope>
    <source>
        <strain evidence="4">RU-4-M-4</strain>
    </source>
</reference>
<dbReference type="NCBIfam" id="TIGR04183">
    <property type="entry name" value="Por_Secre_tail"/>
    <property type="match status" value="1"/>
</dbReference>
<evidence type="ECO:0000313" key="6">
    <source>
        <dbReference type="Proteomes" id="UP000315145"/>
    </source>
</evidence>
<organism evidence="4 7">
    <name type="scientific">Algibacter amylolyticus</name>
    <dbReference type="NCBI Taxonomy" id="1608400"/>
    <lineage>
        <taxon>Bacteria</taxon>
        <taxon>Pseudomonadati</taxon>
        <taxon>Bacteroidota</taxon>
        <taxon>Flavobacteriia</taxon>
        <taxon>Flavobacteriales</taxon>
        <taxon>Flavobacteriaceae</taxon>
        <taxon>Algibacter</taxon>
    </lineage>
</organism>
<feature type="domain" description="Glucose/Sorbosone dehydrogenase" evidence="2">
    <location>
        <begin position="42"/>
        <end position="337"/>
    </location>
</feature>
<feature type="domain" description="Secretion system C-terminal sorting" evidence="3">
    <location>
        <begin position="397"/>
        <end position="471"/>
    </location>
</feature>
<evidence type="ECO:0000313" key="7">
    <source>
        <dbReference type="Proteomes" id="UP000322315"/>
    </source>
</evidence>
<dbReference type="InterPro" id="IPR011042">
    <property type="entry name" value="6-blade_b-propeller_TolB-like"/>
</dbReference>
<reference evidence="4 7" key="1">
    <citation type="journal article" date="2015" name="Int. J. Syst. Evol. Microbiol.">
        <title>Algibacter amylolyticus sp. nov., isolated from intertidal sediment.</title>
        <authorList>
            <person name="Zhang D.C."/>
            <person name="Wu J."/>
            <person name="Neuner K."/>
            <person name="Yao J."/>
            <person name="Margesin R."/>
        </authorList>
    </citation>
    <scope>NUCLEOTIDE SEQUENCE [LARGE SCALE GENOMIC DNA]</scope>
    <source>
        <strain evidence="4 7">RU-4-M-4</strain>
    </source>
</reference>
<dbReference type="EMBL" id="VWRS01000005">
    <property type="protein sequence ID" value="KAA5824753.1"/>
    <property type="molecule type" value="Genomic_DNA"/>
</dbReference>
<dbReference type="RefSeq" id="WP_144116298.1">
    <property type="nucleotide sequence ID" value="NZ_JACHGE010000006.1"/>
</dbReference>
<dbReference type="InterPro" id="IPR011041">
    <property type="entry name" value="Quinoprot_gluc/sorb_DH_b-prop"/>
</dbReference>
<evidence type="ECO:0000313" key="5">
    <source>
        <dbReference type="EMBL" id="TSJ75918.1"/>
    </source>
</evidence>
<dbReference type="InterPro" id="IPR012938">
    <property type="entry name" value="Glc/Sorbosone_DH"/>
</dbReference>
<keyword evidence="1" id="KW-0732">Signal</keyword>
<name>A0A5M7B5A8_9FLAO</name>
<accession>A0A5M7B5A8</accession>
<dbReference type="Pfam" id="PF07995">
    <property type="entry name" value="GSDH"/>
    <property type="match status" value="1"/>
</dbReference>
<dbReference type="Proteomes" id="UP000322315">
    <property type="component" value="Unassembled WGS sequence"/>
</dbReference>
<dbReference type="PANTHER" id="PTHR19328:SF75">
    <property type="entry name" value="ALDOSE SUGAR DEHYDROGENASE YLII"/>
    <property type="match status" value="1"/>
</dbReference>